<feature type="transmembrane region" description="Helical" evidence="6">
    <location>
        <begin position="314"/>
        <end position="335"/>
    </location>
</feature>
<keyword evidence="9" id="KW-1185">Reference proteome</keyword>
<accession>A0ABW2JTN4</accession>
<feature type="transmembrane region" description="Helical" evidence="6">
    <location>
        <begin position="167"/>
        <end position="190"/>
    </location>
</feature>
<dbReference type="EMBL" id="JBHTCF010000016">
    <property type="protein sequence ID" value="MFC7308551.1"/>
    <property type="molecule type" value="Genomic_DNA"/>
</dbReference>
<evidence type="ECO:0000256" key="1">
    <source>
        <dbReference type="ARBA" id="ARBA00004651"/>
    </source>
</evidence>
<feature type="domain" description="Major facilitator superfamily (MFS) profile" evidence="7">
    <location>
        <begin position="42"/>
        <end position="459"/>
    </location>
</feature>
<dbReference type="CDD" id="cd17319">
    <property type="entry name" value="MFS_ExuT_GudP_like"/>
    <property type="match status" value="1"/>
</dbReference>
<feature type="transmembrane region" description="Helical" evidence="6">
    <location>
        <begin position="107"/>
        <end position="125"/>
    </location>
</feature>
<dbReference type="InterPro" id="IPR050382">
    <property type="entry name" value="MFS_Na/Anion_cotransporter"/>
</dbReference>
<dbReference type="Gene3D" id="1.20.1250.20">
    <property type="entry name" value="MFS general substrate transporter like domains"/>
    <property type="match status" value="2"/>
</dbReference>
<feature type="transmembrane region" description="Helical" evidence="6">
    <location>
        <begin position="196"/>
        <end position="215"/>
    </location>
</feature>
<dbReference type="PROSITE" id="PS50850">
    <property type="entry name" value="MFS"/>
    <property type="match status" value="1"/>
</dbReference>
<evidence type="ECO:0000256" key="5">
    <source>
        <dbReference type="SAM" id="MobiDB-lite"/>
    </source>
</evidence>
<dbReference type="SUPFAM" id="SSF103473">
    <property type="entry name" value="MFS general substrate transporter"/>
    <property type="match status" value="1"/>
</dbReference>
<feature type="transmembrane region" description="Helical" evidence="6">
    <location>
        <begin position="347"/>
        <end position="365"/>
    </location>
</feature>
<dbReference type="Pfam" id="PF07690">
    <property type="entry name" value="MFS_1"/>
    <property type="match status" value="1"/>
</dbReference>
<comment type="caution">
    <text evidence="8">The sequence shown here is derived from an EMBL/GenBank/DDBJ whole genome shotgun (WGS) entry which is preliminary data.</text>
</comment>
<feature type="transmembrane region" description="Helical" evidence="6">
    <location>
        <begin position="38"/>
        <end position="55"/>
    </location>
</feature>
<dbReference type="PANTHER" id="PTHR11662">
    <property type="entry name" value="SOLUTE CARRIER FAMILY 17"/>
    <property type="match status" value="1"/>
</dbReference>
<dbReference type="Proteomes" id="UP001596523">
    <property type="component" value="Unassembled WGS sequence"/>
</dbReference>
<feature type="compositionally biased region" description="Pro residues" evidence="5">
    <location>
        <begin position="13"/>
        <end position="26"/>
    </location>
</feature>
<feature type="region of interest" description="Disordered" evidence="5">
    <location>
        <begin position="1"/>
        <end position="31"/>
    </location>
</feature>
<evidence type="ECO:0000259" key="7">
    <source>
        <dbReference type="PROSITE" id="PS50850"/>
    </source>
</evidence>
<reference evidence="9" key="1">
    <citation type="journal article" date="2019" name="Int. J. Syst. Evol. Microbiol.">
        <title>The Global Catalogue of Microorganisms (GCM) 10K type strain sequencing project: providing services to taxonomists for standard genome sequencing and annotation.</title>
        <authorList>
            <consortium name="The Broad Institute Genomics Platform"/>
            <consortium name="The Broad Institute Genome Sequencing Center for Infectious Disease"/>
            <person name="Wu L."/>
            <person name="Ma J."/>
        </authorList>
    </citation>
    <scope>NUCLEOTIDE SEQUENCE [LARGE SCALE GENOMIC DNA]</scope>
    <source>
        <strain evidence="9">SYNS20</strain>
    </source>
</reference>
<feature type="transmembrane region" description="Helical" evidence="6">
    <location>
        <begin position="273"/>
        <end position="294"/>
    </location>
</feature>
<comment type="subcellular location">
    <subcellularLocation>
        <location evidence="1">Cell membrane</location>
        <topology evidence="1">Multi-pass membrane protein</topology>
    </subcellularLocation>
</comment>
<organism evidence="8 9">
    <name type="scientific">Streptomyces monticola</name>
    <dbReference type="NCBI Taxonomy" id="2666263"/>
    <lineage>
        <taxon>Bacteria</taxon>
        <taxon>Bacillati</taxon>
        <taxon>Actinomycetota</taxon>
        <taxon>Actinomycetes</taxon>
        <taxon>Kitasatosporales</taxon>
        <taxon>Streptomycetaceae</taxon>
        <taxon>Streptomyces</taxon>
    </lineage>
</organism>
<feature type="transmembrane region" description="Helical" evidence="6">
    <location>
        <begin position="403"/>
        <end position="427"/>
    </location>
</feature>
<dbReference type="PIRSF" id="PIRSF002808">
    <property type="entry name" value="Hexose_phosphate_transp"/>
    <property type="match status" value="1"/>
</dbReference>
<feature type="transmembrane region" description="Helical" evidence="6">
    <location>
        <begin position="371"/>
        <end position="391"/>
    </location>
</feature>
<dbReference type="PANTHER" id="PTHR11662:SF333">
    <property type="entry name" value="D-GALACTONATE TRANSPORTER"/>
    <property type="match status" value="1"/>
</dbReference>
<proteinExistence type="predicted"/>
<keyword evidence="2 6" id="KW-0812">Transmembrane</keyword>
<keyword evidence="4 6" id="KW-0472">Membrane</keyword>
<dbReference type="InterPro" id="IPR020846">
    <property type="entry name" value="MFS_dom"/>
</dbReference>
<sequence length="463" mass="49174">MSISQGQAAKTPPSSPAPSAPEPRPAPSGARKSRVGRYRFAILAVLFVSTAINYLDRSVLSIVAPDISRDLGISPEMMGWLFSGFAWTYALAQIPGGRLVDRFGPRVVYACALVAWSAMTALGSLAKGFGFLFGTRLGLGLFEAPAFPCNGRIAASWFPRGERGRAVAVYTSGQFIGLGVAFPLIAWMAAALGWRHVFWVLGGVGIAWALIWMKVIRNRPAEHAKVGEPELEHILQGEPARSADEGGEITTAAADDKGAFKRDMKFLLRQRRIWGVFLGQFAIASTLYFFLTWFPTYLANERGLTLDKGGLSGALPFVAALVGVLCGGSWSDWMVKRGISANIARKAPIVTGLGLAGVIVAANYVTSNAAMIAIMCVAFFANGLASFSWVLVTEIAPERMLGVAGGCFNVFGNLAGIVVPVVIGYLVGGSGSFTLPLMLIAGITVGGALSFLFLVDKVERIEA</sequence>
<evidence type="ECO:0000256" key="4">
    <source>
        <dbReference type="ARBA" id="ARBA00023136"/>
    </source>
</evidence>
<feature type="transmembrane region" description="Helical" evidence="6">
    <location>
        <begin position="77"/>
        <end position="95"/>
    </location>
</feature>
<dbReference type="InterPro" id="IPR000849">
    <property type="entry name" value="Sugar_P_transporter"/>
</dbReference>
<evidence type="ECO:0000256" key="3">
    <source>
        <dbReference type="ARBA" id="ARBA00022989"/>
    </source>
</evidence>
<gene>
    <name evidence="8" type="ORF">ACFQVC_30575</name>
</gene>
<keyword evidence="3 6" id="KW-1133">Transmembrane helix</keyword>
<evidence type="ECO:0000256" key="2">
    <source>
        <dbReference type="ARBA" id="ARBA00022692"/>
    </source>
</evidence>
<evidence type="ECO:0000256" key="6">
    <source>
        <dbReference type="SAM" id="Phobius"/>
    </source>
</evidence>
<evidence type="ECO:0000313" key="9">
    <source>
        <dbReference type="Proteomes" id="UP001596523"/>
    </source>
</evidence>
<dbReference type="InterPro" id="IPR036259">
    <property type="entry name" value="MFS_trans_sf"/>
</dbReference>
<dbReference type="InterPro" id="IPR011701">
    <property type="entry name" value="MFS"/>
</dbReference>
<evidence type="ECO:0000313" key="8">
    <source>
        <dbReference type="EMBL" id="MFC7308551.1"/>
    </source>
</evidence>
<feature type="transmembrane region" description="Helical" evidence="6">
    <location>
        <begin position="433"/>
        <end position="455"/>
    </location>
</feature>
<protein>
    <submittedName>
        <fullName evidence="8">MFS transporter</fullName>
    </submittedName>
</protein>
<name>A0ABW2JTN4_9ACTN</name>
<dbReference type="RefSeq" id="WP_381836641.1">
    <property type="nucleotide sequence ID" value="NZ_JBHTCF010000016.1"/>
</dbReference>
<feature type="transmembrane region" description="Helical" evidence="6">
    <location>
        <begin position="137"/>
        <end position="155"/>
    </location>
</feature>